<dbReference type="Proteomes" id="UP001220962">
    <property type="component" value="Chromosome"/>
</dbReference>
<name>A0AAX3MXE4_9BACL</name>
<dbReference type="EMBL" id="CP118101">
    <property type="protein sequence ID" value="WDH81484.1"/>
    <property type="molecule type" value="Genomic_DNA"/>
</dbReference>
<sequence length="339" mass="39489">MAELKSLLVHELFHGFQYLCEEKRFPDELLGLTYPLVEENVELRSRERQCLSHALEASDTQIRDAHLSHFFQIRSRRKELLGTYFTYETRVETIEGPAYYVELKAYAEESAQSLRAILNPFRQELINSNAAVLHLRKSCYYSGLWMCLLLDEFSERWQEDFSHSEDGLYEFLRSHVHPVEKSEIKEVKVSEETETTIEYVKAHRKAAFELFEENKGFHVIIEGDLAVRSIDPQNIDALPGRLLHHNYIKVAFGTDEFLIQQPIVSYYETDLWQASKLYVIVEARPVICEDKVILDGIGEIKGVHKCKEEGNIFSIARVNEIDDTSRGLYSLYEKKEENP</sequence>
<evidence type="ECO:0000313" key="2">
    <source>
        <dbReference type="Proteomes" id="UP001220962"/>
    </source>
</evidence>
<evidence type="ECO:0000313" key="1">
    <source>
        <dbReference type="EMBL" id="WDH81484.1"/>
    </source>
</evidence>
<dbReference type="AlphaFoldDB" id="A0AAX3MXE4"/>
<gene>
    <name evidence="1" type="ORF">PUW23_18405</name>
</gene>
<reference evidence="1" key="1">
    <citation type="submission" date="2023-02" db="EMBL/GenBank/DDBJ databases">
        <title>Pathogen: clinical or host-associated sample.</title>
        <authorList>
            <person name="Hergert J."/>
            <person name="Casey R."/>
            <person name="Wagner J."/>
            <person name="Young E.L."/>
            <person name="Oakeson K.F."/>
        </authorList>
    </citation>
    <scope>NUCLEOTIDE SEQUENCE</scope>
    <source>
        <strain evidence="1">2022CK-00830</strain>
    </source>
</reference>
<protein>
    <submittedName>
        <fullName evidence="1">Uncharacterized protein</fullName>
    </submittedName>
</protein>
<dbReference type="RefSeq" id="WP_274358946.1">
    <property type="nucleotide sequence ID" value="NZ_CP118101.1"/>
</dbReference>
<organism evidence="1 2">
    <name type="scientific">Paenibacillus urinalis</name>
    <dbReference type="NCBI Taxonomy" id="521520"/>
    <lineage>
        <taxon>Bacteria</taxon>
        <taxon>Bacillati</taxon>
        <taxon>Bacillota</taxon>
        <taxon>Bacilli</taxon>
        <taxon>Bacillales</taxon>
        <taxon>Paenibacillaceae</taxon>
        <taxon>Paenibacillus</taxon>
    </lineage>
</organism>
<accession>A0AAX3MXE4</accession>
<proteinExistence type="predicted"/>